<dbReference type="SUPFAM" id="SSF53706">
    <property type="entry name" value="Formate dehydrogenase/DMSO reductase, domains 1-3"/>
    <property type="match status" value="1"/>
</dbReference>
<dbReference type="SMART" id="SM00926">
    <property type="entry name" value="Molybdop_Fe4S4"/>
    <property type="match status" value="1"/>
</dbReference>
<keyword evidence="6" id="KW-0560">Oxidoreductase</keyword>
<dbReference type="GO" id="GO:0046872">
    <property type="term" value="F:metal ion binding"/>
    <property type="evidence" value="ECO:0007669"/>
    <property type="project" value="UniProtKB-KW"/>
</dbReference>
<reference evidence="6" key="1">
    <citation type="submission" date="2018-06" db="EMBL/GenBank/DDBJ databases">
        <authorList>
            <person name="Zhirakovskaya E."/>
        </authorList>
    </citation>
    <scope>NUCLEOTIDE SEQUENCE</scope>
</reference>
<dbReference type="CDD" id="cd02782">
    <property type="entry name" value="MopB_CT_1"/>
    <property type="match status" value="1"/>
</dbReference>
<dbReference type="Gene3D" id="3.40.228.10">
    <property type="entry name" value="Dimethylsulfoxide Reductase, domain 2"/>
    <property type="match status" value="1"/>
</dbReference>
<dbReference type="AlphaFoldDB" id="A0A3B0RRU7"/>
<dbReference type="Gene3D" id="3.40.50.740">
    <property type="match status" value="1"/>
</dbReference>
<dbReference type="InterPro" id="IPR006963">
    <property type="entry name" value="Mopterin_OxRdtase_4Fe-4S_dom"/>
</dbReference>
<dbReference type="GO" id="GO:0051536">
    <property type="term" value="F:iron-sulfur cluster binding"/>
    <property type="evidence" value="ECO:0007669"/>
    <property type="project" value="UniProtKB-KW"/>
</dbReference>
<dbReference type="Pfam" id="PF04879">
    <property type="entry name" value="Molybdop_Fe4S4"/>
    <property type="match status" value="1"/>
</dbReference>
<dbReference type="PANTHER" id="PTHR43742:SF2">
    <property type="entry name" value="ASSIMILATORY NITRATE REDUCTASE CATALYTIC SUBUNIT"/>
    <property type="match status" value="1"/>
</dbReference>
<dbReference type="PANTHER" id="PTHR43742">
    <property type="entry name" value="TRIMETHYLAMINE-N-OXIDE REDUCTASE"/>
    <property type="match status" value="1"/>
</dbReference>
<dbReference type="InterPro" id="IPR009010">
    <property type="entry name" value="Asp_de-COase-like_dom_sf"/>
</dbReference>
<protein>
    <submittedName>
        <fullName evidence="6">Formate dehydrogenase-O, major subunit</fullName>
        <ecNumber evidence="6">1.2.1.2</ecNumber>
    </submittedName>
</protein>
<dbReference type="EC" id="1.2.1.2" evidence="6"/>
<keyword evidence="4" id="KW-0411">Iron-sulfur</keyword>
<dbReference type="Pfam" id="PF00384">
    <property type="entry name" value="Molybdopterin"/>
    <property type="match status" value="1"/>
</dbReference>
<organism evidence="6">
    <name type="scientific">hydrothermal vent metagenome</name>
    <dbReference type="NCBI Taxonomy" id="652676"/>
    <lineage>
        <taxon>unclassified sequences</taxon>
        <taxon>metagenomes</taxon>
        <taxon>ecological metagenomes</taxon>
    </lineage>
</organism>
<dbReference type="GO" id="GO:0043546">
    <property type="term" value="F:molybdopterin cofactor binding"/>
    <property type="evidence" value="ECO:0007669"/>
    <property type="project" value="InterPro"/>
</dbReference>
<dbReference type="Gene3D" id="2.20.25.90">
    <property type="entry name" value="ADC-like domains"/>
    <property type="match status" value="1"/>
</dbReference>
<dbReference type="InterPro" id="IPR050612">
    <property type="entry name" value="Prok_Mopterin_Oxidored"/>
</dbReference>
<dbReference type="InterPro" id="IPR006656">
    <property type="entry name" value="Mopterin_OxRdtase"/>
</dbReference>
<dbReference type="Gene3D" id="2.40.40.20">
    <property type="match status" value="1"/>
</dbReference>
<dbReference type="EMBL" id="UOED01000024">
    <property type="protein sequence ID" value="VAV87263.1"/>
    <property type="molecule type" value="Genomic_DNA"/>
</dbReference>
<dbReference type="InterPro" id="IPR006657">
    <property type="entry name" value="MoPterin_dinucl-bd_dom"/>
</dbReference>
<proteinExistence type="inferred from homology"/>
<evidence type="ECO:0000256" key="3">
    <source>
        <dbReference type="ARBA" id="ARBA00023004"/>
    </source>
</evidence>
<evidence type="ECO:0000256" key="1">
    <source>
        <dbReference type="ARBA" id="ARBA00010312"/>
    </source>
</evidence>
<feature type="domain" description="4Fe-4S Mo/W bis-MGD-type" evidence="5">
    <location>
        <begin position="8"/>
        <end position="64"/>
    </location>
</feature>
<dbReference type="GO" id="GO:0016491">
    <property type="term" value="F:oxidoreductase activity"/>
    <property type="evidence" value="ECO:0007669"/>
    <property type="project" value="UniProtKB-KW"/>
</dbReference>
<sequence length="712" mass="78104">MTSSEQGPSVIYRACNLCEAICGLEITVENNKVTAIKGDKDDPFSQGHICPKGTTLQDIQTDPDRLKRPVKKIKGAWVEISWDKAFDLAVDRLWDIGQKHGHNAVGIYLGNPNVHNYGALTHGSQFLRLLQSKNRFSATSVDQLPHQFTSYQMYGHQFLIPIPDIDHTDHMIIMGANPVVSNGSIMTVPNVKPRLENILKRGGKVIVIDPRRTETAKMATAHHFIKPGRDVVFLLAFLNHLFTENLVQTAHLSDHLDGFETIHGLIKGFPYERVQDITGLSLDVIQSLAKEFAAQDKAVFYGRMGVSVTPYGALCQWLIQLINIATGNLDRVGGTLIPLPAVDLVGAGLVGRGGYGRWHSRVSNRPEVCGELSSSLMAEEILTEGAGQIKAMVLAAGNPVLSTPNGGQLEQAFGQLDFMLAIDFYINESSRFADLILPPTAPLEHSHYDVSFYGLSVSNVTRFNEKAITAEAGSLDDWEIYHELMVRYLKKLGVDKMPKKRGPERLIAVALANGPYGRRRGKPEGLSLSKLKENSHGILLGDLHPLLTKRLKTKSGKITCAPDLLVADLDRLKGDLFSAPTEDTLLLIGRRDIRTNNSWSHNSKRLVKGKDRCVLLINPADLDRYGFKDGAQVSVKSRVGRVTLTAQASDDMMPGVVSIPHGWGHDRKGVEMRIARAHGGVSVNDLTDEKITDQLIGTAAVNGVEVSLCSPD</sequence>
<accession>A0A3B0RRU7</accession>
<dbReference type="PROSITE" id="PS51669">
    <property type="entry name" value="4FE4S_MOW_BIS_MGD"/>
    <property type="match status" value="1"/>
</dbReference>
<evidence type="ECO:0000256" key="4">
    <source>
        <dbReference type="ARBA" id="ARBA00023014"/>
    </source>
</evidence>
<keyword evidence="3" id="KW-0408">Iron</keyword>
<evidence type="ECO:0000256" key="2">
    <source>
        <dbReference type="ARBA" id="ARBA00022723"/>
    </source>
</evidence>
<evidence type="ECO:0000313" key="6">
    <source>
        <dbReference type="EMBL" id="VAV87263.1"/>
    </source>
</evidence>
<evidence type="ECO:0000259" key="5">
    <source>
        <dbReference type="PROSITE" id="PS51669"/>
    </source>
</evidence>
<dbReference type="SUPFAM" id="SSF50692">
    <property type="entry name" value="ADC-like"/>
    <property type="match status" value="1"/>
</dbReference>
<name>A0A3B0RRU7_9ZZZZ</name>
<comment type="similarity">
    <text evidence="1">Belongs to the prokaryotic molybdopterin-containing oxidoreductase family.</text>
</comment>
<keyword evidence="2" id="KW-0479">Metal-binding</keyword>
<dbReference type="Pfam" id="PF01568">
    <property type="entry name" value="Molydop_binding"/>
    <property type="match status" value="1"/>
</dbReference>
<gene>
    <name evidence="6" type="ORF">MNBD_ALPHA02-2441</name>
</gene>